<reference evidence="2" key="1">
    <citation type="submission" date="2017-03" db="EMBL/GenBank/DDBJ databases">
        <title>Phytopthora megakarya and P. palmivora, two closely related causual agents of cacao black pod achieved similar genome size and gene model numbers by different mechanisms.</title>
        <authorList>
            <person name="Ali S."/>
            <person name="Shao J."/>
            <person name="Larry D.J."/>
            <person name="Kronmiller B."/>
            <person name="Shen D."/>
            <person name="Strem M.D."/>
            <person name="Melnick R.L."/>
            <person name="Guiltinan M.J."/>
            <person name="Tyler B.M."/>
            <person name="Meinhardt L.W."/>
            <person name="Bailey B.A."/>
        </authorList>
    </citation>
    <scope>NUCLEOTIDE SEQUENCE [LARGE SCALE GENOMIC DNA]</scope>
    <source>
        <strain evidence="2">zdho120</strain>
    </source>
</reference>
<dbReference type="EMBL" id="NBNE01000456">
    <property type="protein sequence ID" value="OWZ19329.1"/>
    <property type="molecule type" value="Genomic_DNA"/>
</dbReference>
<name>A0A225WQH1_9STRA</name>
<proteinExistence type="predicted"/>
<protein>
    <recommendedName>
        <fullName evidence="3">Reverse transcriptase</fullName>
    </recommendedName>
</protein>
<dbReference type="AlphaFoldDB" id="A0A225WQH1"/>
<accession>A0A225WQH1</accession>
<keyword evidence="2" id="KW-1185">Reference proteome</keyword>
<sequence>MPNLKTKLERLAVAEESREMLSYITAEEDCFAGLLHDYLLIWIDDLLSFADTIAEYMLVLEKLFDLVHELD</sequence>
<evidence type="ECO:0000313" key="2">
    <source>
        <dbReference type="Proteomes" id="UP000198211"/>
    </source>
</evidence>
<dbReference type="Proteomes" id="UP000198211">
    <property type="component" value="Unassembled WGS sequence"/>
</dbReference>
<comment type="caution">
    <text evidence="1">The sequence shown here is derived from an EMBL/GenBank/DDBJ whole genome shotgun (WGS) entry which is preliminary data.</text>
</comment>
<organism evidence="1 2">
    <name type="scientific">Phytophthora megakarya</name>
    <dbReference type="NCBI Taxonomy" id="4795"/>
    <lineage>
        <taxon>Eukaryota</taxon>
        <taxon>Sar</taxon>
        <taxon>Stramenopiles</taxon>
        <taxon>Oomycota</taxon>
        <taxon>Peronosporomycetes</taxon>
        <taxon>Peronosporales</taxon>
        <taxon>Peronosporaceae</taxon>
        <taxon>Phytophthora</taxon>
    </lineage>
</organism>
<evidence type="ECO:0008006" key="3">
    <source>
        <dbReference type="Google" id="ProtNLM"/>
    </source>
</evidence>
<dbReference type="OrthoDB" id="115202at2759"/>
<evidence type="ECO:0000313" key="1">
    <source>
        <dbReference type="EMBL" id="OWZ19329.1"/>
    </source>
</evidence>
<gene>
    <name evidence="1" type="ORF">PHMEG_0006442</name>
</gene>